<feature type="transmembrane region" description="Helical" evidence="1">
    <location>
        <begin position="350"/>
        <end position="369"/>
    </location>
</feature>
<evidence type="ECO:0000313" key="4">
    <source>
        <dbReference type="Proteomes" id="UP001241758"/>
    </source>
</evidence>
<dbReference type="Pfam" id="PF20990">
    <property type="entry name" value="DUF2207_C"/>
    <property type="match status" value="1"/>
</dbReference>
<keyword evidence="1" id="KW-0812">Transmembrane</keyword>
<feature type="domain" description="Predicted membrane protein YciQ-like C-terminal" evidence="2">
    <location>
        <begin position="46"/>
        <end position="285"/>
    </location>
</feature>
<feature type="transmembrane region" description="Helical" evidence="1">
    <location>
        <begin position="166"/>
        <end position="188"/>
    </location>
</feature>
<organism evidence="3 4">
    <name type="scientific">Actinoplanes sandaracinus</name>
    <dbReference type="NCBI Taxonomy" id="3045177"/>
    <lineage>
        <taxon>Bacteria</taxon>
        <taxon>Bacillati</taxon>
        <taxon>Actinomycetota</taxon>
        <taxon>Actinomycetes</taxon>
        <taxon>Micromonosporales</taxon>
        <taxon>Micromonosporaceae</taxon>
        <taxon>Actinoplanes</taxon>
    </lineage>
</organism>
<gene>
    <name evidence="3" type="ORF">QLQ12_15865</name>
</gene>
<dbReference type="RefSeq" id="WP_282760670.1">
    <property type="nucleotide sequence ID" value="NZ_JASCTH010000009.1"/>
</dbReference>
<proteinExistence type="predicted"/>
<feature type="transmembrane region" description="Helical" evidence="1">
    <location>
        <begin position="6"/>
        <end position="28"/>
    </location>
</feature>
<protein>
    <submittedName>
        <fullName evidence="3">DUF2207 domain-containing protein</fullName>
    </submittedName>
</protein>
<evidence type="ECO:0000259" key="2">
    <source>
        <dbReference type="Pfam" id="PF20990"/>
    </source>
</evidence>
<dbReference type="InterPro" id="IPR048389">
    <property type="entry name" value="YciQ-like_C"/>
</dbReference>
<evidence type="ECO:0000256" key="1">
    <source>
        <dbReference type="SAM" id="Phobius"/>
    </source>
</evidence>
<keyword evidence="1" id="KW-0472">Membrane</keyword>
<evidence type="ECO:0000313" key="3">
    <source>
        <dbReference type="EMBL" id="MDI6100079.1"/>
    </source>
</evidence>
<keyword evidence="4" id="KW-1185">Reference proteome</keyword>
<dbReference type="Proteomes" id="UP001241758">
    <property type="component" value="Unassembled WGS sequence"/>
</dbReference>
<comment type="caution">
    <text evidence="3">The sequence shown here is derived from an EMBL/GenBank/DDBJ whole genome shotgun (WGS) entry which is preliminary data.</text>
</comment>
<feature type="transmembrane region" description="Helical" evidence="1">
    <location>
        <begin position="326"/>
        <end position="344"/>
    </location>
</feature>
<sequence length="485" mass="51098">MDYRWGLAVLIGFGAVVVLIGLLVRFVAWSTAARVPAGPATPDLMDTPPAVVNLLMNGLRAAPEAAAATLLDLAARGHLELDQPTADPGATVVRVRRGGHAGLTSYEQRVLDRVDVAPGVRPLTLADLARRHARDGQSWHERLVIAVREEAIAHGLIRVGTTPPAMVVLIVGLMLLLILSCVPGVFVIDLVGMTDRLGSTGVGIGVLGVAFVLMMIAIFIVVQLGGEIRDDRLTAAGRRVARHWAGVGRWLRSHEAFADLPPASVTVWDSYLAHGVALGAATRAAATVDLRVGRVDVVRSSPGDRLVRIRYPATGGLKATSAGTRVVGALIGIALAAAVALAAATREPPGWAATSAVAVAVLLSLRWVYRIVRGLTDLLRPASVSGRVLRIVPFGTFGDAETTPLLTSLYQSPLLSWLTRRVGAPTVTSDGTGLSPGFFVVLDDGTSAVAQAWLATPRRAGRLRLGDDVTARVQPWTRHLISSSP</sequence>
<name>A0ABT6WK17_9ACTN</name>
<keyword evidence="1" id="KW-1133">Transmembrane helix</keyword>
<accession>A0ABT6WK17</accession>
<feature type="transmembrane region" description="Helical" evidence="1">
    <location>
        <begin position="200"/>
        <end position="222"/>
    </location>
</feature>
<reference evidence="3 4" key="1">
    <citation type="submission" date="2023-05" db="EMBL/GenBank/DDBJ databases">
        <title>Actinoplanes sp. NEAU-A12 genome sequencing.</title>
        <authorList>
            <person name="Wang Z.-S."/>
        </authorList>
    </citation>
    <scope>NUCLEOTIDE SEQUENCE [LARGE SCALE GENOMIC DNA]</scope>
    <source>
        <strain evidence="3 4">NEAU-A12</strain>
    </source>
</reference>
<dbReference type="EMBL" id="JASCTH010000009">
    <property type="protein sequence ID" value="MDI6100079.1"/>
    <property type="molecule type" value="Genomic_DNA"/>
</dbReference>